<gene>
    <name evidence="1" type="ORF">RCOM_1163400</name>
</gene>
<evidence type="ECO:0000313" key="2">
    <source>
        <dbReference type="Proteomes" id="UP000008311"/>
    </source>
</evidence>
<evidence type="ECO:0000313" key="1">
    <source>
        <dbReference type="EMBL" id="EEF38434.1"/>
    </source>
</evidence>
<protein>
    <submittedName>
        <fullName evidence="1">Uncharacterized protein</fullName>
    </submittedName>
</protein>
<dbReference type="InParanoid" id="B9SD78"/>
<dbReference type="PANTHER" id="PTHR33924:SF6">
    <property type="match status" value="1"/>
</dbReference>
<sequence>MKLETASSSVSNGKSTNIASVSSLSQQGTTVASQWVQFFHRDVTNRLAALRRSQMRVQDVIQTELPSLLANEFSLNPENVQLPLAGCPISVSMDIHQAKWNSMFHQMDKALKEEANRLFVKPDELQAKPQCNCKVLHCDYARGSCASLETIIKTINQKKVK</sequence>
<accession>B9SD78</accession>
<dbReference type="STRING" id="3988.B9SD78"/>
<keyword evidence="2" id="KW-1185">Reference proteome</keyword>
<name>B9SD78_RICCO</name>
<dbReference type="EMBL" id="EQ973926">
    <property type="protein sequence ID" value="EEF38434.1"/>
    <property type="molecule type" value="Genomic_DNA"/>
</dbReference>
<proteinExistence type="predicted"/>
<dbReference type="Proteomes" id="UP000008311">
    <property type="component" value="Unassembled WGS sequence"/>
</dbReference>
<organism evidence="1 2">
    <name type="scientific">Ricinus communis</name>
    <name type="common">Castor bean</name>
    <dbReference type="NCBI Taxonomy" id="3988"/>
    <lineage>
        <taxon>Eukaryota</taxon>
        <taxon>Viridiplantae</taxon>
        <taxon>Streptophyta</taxon>
        <taxon>Embryophyta</taxon>
        <taxon>Tracheophyta</taxon>
        <taxon>Spermatophyta</taxon>
        <taxon>Magnoliopsida</taxon>
        <taxon>eudicotyledons</taxon>
        <taxon>Gunneridae</taxon>
        <taxon>Pentapetalae</taxon>
        <taxon>rosids</taxon>
        <taxon>fabids</taxon>
        <taxon>Malpighiales</taxon>
        <taxon>Euphorbiaceae</taxon>
        <taxon>Acalyphoideae</taxon>
        <taxon>Acalypheae</taxon>
        <taxon>Ricinus</taxon>
    </lineage>
</organism>
<reference evidence="2" key="1">
    <citation type="journal article" date="2010" name="Nat. Biotechnol.">
        <title>Draft genome sequence of the oilseed species Ricinus communis.</title>
        <authorList>
            <person name="Chan A.P."/>
            <person name="Crabtree J."/>
            <person name="Zhao Q."/>
            <person name="Lorenzi H."/>
            <person name="Orvis J."/>
            <person name="Puiu D."/>
            <person name="Melake-Berhan A."/>
            <person name="Jones K.M."/>
            <person name="Redman J."/>
            <person name="Chen G."/>
            <person name="Cahoon E.B."/>
            <person name="Gedil M."/>
            <person name="Stanke M."/>
            <person name="Haas B.J."/>
            <person name="Wortman J.R."/>
            <person name="Fraser-Liggett C.M."/>
            <person name="Ravel J."/>
            <person name="Rabinowicz P.D."/>
        </authorList>
    </citation>
    <scope>NUCLEOTIDE SEQUENCE [LARGE SCALE GENOMIC DNA]</scope>
    <source>
        <strain evidence="2">cv. Hale</strain>
    </source>
</reference>
<dbReference type="AlphaFoldDB" id="B9SD78"/>
<dbReference type="PANTHER" id="PTHR33924">
    <property type="entry name" value="CATION-TRANSPORTING ATPASE"/>
    <property type="match status" value="1"/>
</dbReference>